<dbReference type="EMBL" id="JAETWB010000097">
    <property type="protein sequence ID" value="MBL6082668.1"/>
    <property type="molecule type" value="Genomic_DNA"/>
</dbReference>
<dbReference type="PRINTS" id="PR00081">
    <property type="entry name" value="GDHRDH"/>
</dbReference>
<organism evidence="4 5">
    <name type="scientific">Belnapia arida</name>
    <dbReference type="NCBI Taxonomy" id="2804533"/>
    <lineage>
        <taxon>Bacteria</taxon>
        <taxon>Pseudomonadati</taxon>
        <taxon>Pseudomonadota</taxon>
        <taxon>Alphaproteobacteria</taxon>
        <taxon>Acetobacterales</taxon>
        <taxon>Roseomonadaceae</taxon>
        <taxon>Belnapia</taxon>
    </lineage>
</organism>
<gene>
    <name evidence="4" type="ORF">JMJ56_32410</name>
</gene>
<dbReference type="Gene3D" id="3.40.50.720">
    <property type="entry name" value="NAD(P)-binding Rossmann-like Domain"/>
    <property type="match status" value="1"/>
</dbReference>
<dbReference type="InterPro" id="IPR051122">
    <property type="entry name" value="SDR_DHRS6-like"/>
</dbReference>
<dbReference type="InterPro" id="IPR036291">
    <property type="entry name" value="NAD(P)-bd_dom_sf"/>
</dbReference>
<dbReference type="PANTHER" id="PTHR43477:SF4">
    <property type="entry name" value="DEHYDROGENASE_REDUCTASE SDR FAMILY MEMBER 6"/>
    <property type="match status" value="1"/>
</dbReference>
<reference evidence="4 5" key="1">
    <citation type="submission" date="2021-01" db="EMBL/GenBank/DDBJ databases">
        <title>Belnapia mucosa sp. nov. and Belnapia arida sp. nov., isolated from the Tabernas Desert (Almeria, Spain).</title>
        <authorList>
            <person name="Molina-Menor E."/>
            <person name="Vidal-Verdu A."/>
            <person name="Calonge A."/>
            <person name="Satari L."/>
            <person name="Pereto J."/>
            <person name="Porcar M."/>
        </authorList>
    </citation>
    <scope>NUCLEOTIDE SEQUENCE [LARGE SCALE GENOMIC DNA]</scope>
    <source>
        <strain evidence="4 5">T18</strain>
    </source>
</reference>
<dbReference type="Proteomes" id="UP000660885">
    <property type="component" value="Unassembled WGS sequence"/>
</dbReference>
<comment type="similarity">
    <text evidence="1">Belongs to the short-chain dehydrogenases/reductases (SDR) family.</text>
</comment>
<sequence>MDLQLTGRRALITGASKGIGYGIAARLAAEGCALTLVARDPAGLDKAAAALKARHPGLDVSTVAADLGHRDQLGGLYPRLSSVDILVNSAGAVPRGQLLDTTAEQFRAAMDSKGFGAIDLCREAYRHMRARRDGVILNIIGMSGERPSPKSVPTSTVNAALIGFTQAVGALSPDDNIRVLGLNPGLVATERTAGLMTPSSDPHDNAYAHLTSNLPFGRMATTGEIADFAAFLVSPRASYCSGTVYTVDGGARFRA</sequence>
<accession>A0ABS1UD96</accession>
<evidence type="ECO:0000313" key="4">
    <source>
        <dbReference type="EMBL" id="MBL6082668.1"/>
    </source>
</evidence>
<evidence type="ECO:0000313" key="5">
    <source>
        <dbReference type="Proteomes" id="UP000660885"/>
    </source>
</evidence>
<evidence type="ECO:0000256" key="3">
    <source>
        <dbReference type="ARBA" id="ARBA00023027"/>
    </source>
</evidence>
<evidence type="ECO:0000256" key="2">
    <source>
        <dbReference type="ARBA" id="ARBA00023002"/>
    </source>
</evidence>
<name>A0ABS1UD96_9PROT</name>
<keyword evidence="2" id="KW-0560">Oxidoreductase</keyword>
<dbReference type="InterPro" id="IPR002347">
    <property type="entry name" value="SDR_fam"/>
</dbReference>
<dbReference type="Pfam" id="PF13561">
    <property type="entry name" value="adh_short_C2"/>
    <property type="match status" value="1"/>
</dbReference>
<keyword evidence="3" id="KW-0520">NAD</keyword>
<dbReference type="SUPFAM" id="SSF51735">
    <property type="entry name" value="NAD(P)-binding Rossmann-fold domains"/>
    <property type="match status" value="1"/>
</dbReference>
<comment type="caution">
    <text evidence="4">The sequence shown here is derived from an EMBL/GenBank/DDBJ whole genome shotgun (WGS) entry which is preliminary data.</text>
</comment>
<protein>
    <submittedName>
        <fullName evidence="4">SDR family oxidoreductase</fullName>
    </submittedName>
</protein>
<dbReference type="NCBIfam" id="NF004779">
    <property type="entry name" value="PRK06125.1"/>
    <property type="match status" value="1"/>
</dbReference>
<dbReference type="PANTHER" id="PTHR43477">
    <property type="entry name" value="DIHYDROANTICAPSIN 7-DEHYDROGENASE"/>
    <property type="match status" value="1"/>
</dbReference>
<evidence type="ECO:0000256" key="1">
    <source>
        <dbReference type="ARBA" id="ARBA00006484"/>
    </source>
</evidence>
<proteinExistence type="inferred from homology"/>
<keyword evidence="5" id="KW-1185">Reference proteome</keyword>
<dbReference type="RefSeq" id="WP_202836001.1">
    <property type="nucleotide sequence ID" value="NZ_JAETWB010000097.1"/>
</dbReference>